<dbReference type="EMBL" id="BLJE01000001">
    <property type="protein sequence ID" value="GFE63233.1"/>
    <property type="molecule type" value="Genomic_DNA"/>
</dbReference>
<dbReference type="OrthoDB" id="9788098at2"/>
<keyword evidence="1" id="KW-0805">Transcription regulation</keyword>
<feature type="domain" description="GntR C-terminal" evidence="5">
    <location>
        <begin position="2"/>
        <end position="118"/>
    </location>
</feature>
<protein>
    <recommendedName>
        <fullName evidence="5">GntR C-terminal domain-containing protein</fullName>
    </recommendedName>
</protein>
<dbReference type="Pfam" id="PF07729">
    <property type="entry name" value="FCD"/>
    <property type="match status" value="1"/>
</dbReference>
<accession>A0A6N6JAG2</accession>
<dbReference type="RefSeq" id="WP_159804189.1">
    <property type="nucleotide sequence ID" value="NZ_BLJE01000001.1"/>
</dbReference>
<proteinExistence type="predicted"/>
<dbReference type="Gene3D" id="1.20.120.530">
    <property type="entry name" value="GntR ligand-binding domain-like"/>
    <property type="match status" value="1"/>
</dbReference>
<comment type="caution">
    <text evidence="6">The sequence shown here is derived from an EMBL/GenBank/DDBJ whole genome shotgun (WGS) entry which is preliminary data.</text>
</comment>
<sequence>MAVEIKVLRKTAATWDGSGLDELNSNLKDQRSAVDTLDFDEFHALDYHFHRLLCRVANADMAFEVIAKNKAQVDRLCVLSLTEKDRMEQLLDDHEEILKLLKADSRDALEQAIRTHLARLDSTVEAVWKSHSDYFED</sequence>
<keyword evidence="4" id="KW-0175">Coiled coil</keyword>
<reference evidence="6 7" key="1">
    <citation type="submission" date="2019-12" db="EMBL/GenBank/DDBJ databases">
        <title>Litoreibacter badius sp. nov., a novel bacteriochlorophyll a-containing bacterium in the genus Litoreibacter.</title>
        <authorList>
            <person name="Kanamuro M."/>
            <person name="Takabe Y."/>
            <person name="Mori K."/>
            <person name="Takaichi S."/>
            <person name="Hanada S."/>
        </authorList>
    </citation>
    <scope>NUCLEOTIDE SEQUENCE [LARGE SCALE GENOMIC DNA]</scope>
    <source>
        <strain evidence="6 7">K6</strain>
    </source>
</reference>
<evidence type="ECO:0000259" key="5">
    <source>
        <dbReference type="Pfam" id="PF07729"/>
    </source>
</evidence>
<feature type="coiled-coil region" evidence="4">
    <location>
        <begin position="84"/>
        <end position="111"/>
    </location>
</feature>
<dbReference type="SUPFAM" id="SSF48008">
    <property type="entry name" value="GntR ligand-binding domain-like"/>
    <property type="match status" value="1"/>
</dbReference>
<evidence type="ECO:0000313" key="7">
    <source>
        <dbReference type="Proteomes" id="UP000436822"/>
    </source>
</evidence>
<dbReference type="AlphaFoldDB" id="A0A6N6JAG2"/>
<evidence type="ECO:0000256" key="3">
    <source>
        <dbReference type="ARBA" id="ARBA00023163"/>
    </source>
</evidence>
<evidence type="ECO:0000256" key="1">
    <source>
        <dbReference type="ARBA" id="ARBA00023015"/>
    </source>
</evidence>
<keyword evidence="7" id="KW-1185">Reference proteome</keyword>
<dbReference type="InterPro" id="IPR008920">
    <property type="entry name" value="TF_FadR/GntR_C"/>
</dbReference>
<evidence type="ECO:0000313" key="6">
    <source>
        <dbReference type="EMBL" id="GFE63233.1"/>
    </source>
</evidence>
<organism evidence="6 7">
    <name type="scientific">Litoreibacter roseus</name>
    <dbReference type="NCBI Taxonomy" id="2601869"/>
    <lineage>
        <taxon>Bacteria</taxon>
        <taxon>Pseudomonadati</taxon>
        <taxon>Pseudomonadota</taxon>
        <taxon>Alphaproteobacteria</taxon>
        <taxon>Rhodobacterales</taxon>
        <taxon>Roseobacteraceae</taxon>
        <taxon>Litoreibacter</taxon>
    </lineage>
</organism>
<name>A0A6N6JAG2_9RHOB</name>
<dbReference type="Proteomes" id="UP000436822">
    <property type="component" value="Unassembled WGS sequence"/>
</dbReference>
<gene>
    <name evidence="6" type="ORF">KIN_03070</name>
</gene>
<keyword evidence="2" id="KW-0238">DNA-binding</keyword>
<dbReference type="InterPro" id="IPR011711">
    <property type="entry name" value="GntR_C"/>
</dbReference>
<evidence type="ECO:0000256" key="2">
    <source>
        <dbReference type="ARBA" id="ARBA00023125"/>
    </source>
</evidence>
<dbReference type="GO" id="GO:0003677">
    <property type="term" value="F:DNA binding"/>
    <property type="evidence" value="ECO:0007669"/>
    <property type="project" value="UniProtKB-KW"/>
</dbReference>
<keyword evidence="3" id="KW-0804">Transcription</keyword>
<evidence type="ECO:0000256" key="4">
    <source>
        <dbReference type="SAM" id="Coils"/>
    </source>
</evidence>